<dbReference type="InterPro" id="IPR038594">
    <property type="entry name" value="SepF-like_sf"/>
</dbReference>
<dbReference type="EMBL" id="JAVIKH010000004">
    <property type="protein sequence ID" value="MDX8335784.1"/>
    <property type="molecule type" value="Genomic_DNA"/>
</dbReference>
<dbReference type="RefSeq" id="WP_320313187.1">
    <property type="nucleotide sequence ID" value="NZ_JAVIKH010000004.1"/>
</dbReference>
<dbReference type="InterPro" id="IPR023052">
    <property type="entry name" value="Cell_div_SepF"/>
</dbReference>
<evidence type="ECO:0000256" key="4">
    <source>
        <dbReference type="ARBA" id="ARBA00044936"/>
    </source>
</evidence>
<dbReference type="Gene3D" id="3.30.110.150">
    <property type="entry name" value="SepF-like protein"/>
    <property type="match status" value="1"/>
</dbReference>
<evidence type="ECO:0000313" key="6">
    <source>
        <dbReference type="Proteomes" id="UP001279681"/>
    </source>
</evidence>
<keyword evidence="3" id="KW-0131">Cell cycle</keyword>
<gene>
    <name evidence="5" type="primary">sepF</name>
    <name evidence="5" type="ORF">RFV38_04605</name>
</gene>
<evidence type="ECO:0000256" key="1">
    <source>
        <dbReference type="ARBA" id="ARBA00022618"/>
    </source>
</evidence>
<evidence type="ECO:0000256" key="2">
    <source>
        <dbReference type="ARBA" id="ARBA00023210"/>
    </source>
</evidence>
<comment type="caution">
    <text evidence="5">The sequence shown here is derived from an EMBL/GenBank/DDBJ whole genome shotgun (WGS) entry which is preliminary data.</text>
</comment>
<dbReference type="GO" id="GO:0051301">
    <property type="term" value="P:cell division"/>
    <property type="evidence" value="ECO:0007669"/>
    <property type="project" value="UniProtKB-KW"/>
</dbReference>
<evidence type="ECO:0000256" key="3">
    <source>
        <dbReference type="ARBA" id="ARBA00023306"/>
    </source>
</evidence>
<keyword evidence="2" id="KW-0717">Septation</keyword>
<keyword evidence="6" id="KW-1185">Reference proteome</keyword>
<dbReference type="PANTHER" id="PTHR35798">
    <property type="entry name" value="CELL DIVISION PROTEIN SEPF"/>
    <property type="match status" value="1"/>
</dbReference>
<comment type="function">
    <text evidence="4">Cell division protein that is part of the divisome complex and is recruited early to the Z-ring. Probably stimulates Z-ring formation, perhaps through the cross-linking of FtsZ protofilaments. Its function overlaps with FtsA.</text>
</comment>
<organism evidence="5 6">
    <name type="scientific">Candidatus Cetobacterium colombiensis</name>
    <dbReference type="NCBI Taxonomy" id="3073100"/>
    <lineage>
        <taxon>Bacteria</taxon>
        <taxon>Fusobacteriati</taxon>
        <taxon>Fusobacteriota</taxon>
        <taxon>Fusobacteriia</taxon>
        <taxon>Fusobacteriales</taxon>
        <taxon>Fusobacteriaceae</taxon>
        <taxon>Cetobacterium</taxon>
    </lineage>
</organism>
<evidence type="ECO:0000313" key="5">
    <source>
        <dbReference type="EMBL" id="MDX8335784.1"/>
    </source>
</evidence>
<reference evidence="6" key="1">
    <citation type="submission" date="2023-07" db="EMBL/GenBank/DDBJ databases">
        <authorList>
            <person name="Colorado M.A."/>
            <person name="Villamil L.M."/>
            <person name="Melo J.F."/>
            <person name="Rodriguez J.A."/>
            <person name="Ruiz R.Y."/>
        </authorList>
    </citation>
    <scope>NUCLEOTIDE SEQUENCE [LARGE SCALE GENOMIC DNA]</scope>
    <source>
        <strain evidence="6">C33</strain>
    </source>
</reference>
<sequence>MAEFDIIFLKPTRFEDCLKCVEHIKSEKIVHINLCDLDSEKSQRILDFISGAVHIQEGQIINPGDKIYCSIPKNKTYQLDYKELSNNITNPRFDEEEEIIPRYNRR</sequence>
<accession>A0ABU4WAU7</accession>
<name>A0ABU4WAU7_9FUSO</name>
<protein>
    <submittedName>
        <fullName evidence="5">Cell division protein SepF</fullName>
    </submittedName>
</protein>
<proteinExistence type="predicted"/>
<dbReference type="InterPro" id="IPR007561">
    <property type="entry name" value="Cell_div_SepF/SepF-rel"/>
</dbReference>
<dbReference type="PANTHER" id="PTHR35798:SF1">
    <property type="entry name" value="CELL DIVISION PROTEIN SEPF"/>
    <property type="match status" value="1"/>
</dbReference>
<dbReference type="Pfam" id="PF04472">
    <property type="entry name" value="SepF"/>
    <property type="match status" value="1"/>
</dbReference>
<keyword evidence="1 5" id="KW-0132">Cell division</keyword>
<dbReference type="Proteomes" id="UP001279681">
    <property type="component" value="Unassembled WGS sequence"/>
</dbReference>